<evidence type="ECO:0000313" key="2">
    <source>
        <dbReference type="EMBL" id="WNQ13560.1"/>
    </source>
</evidence>
<dbReference type="GO" id="GO:0004343">
    <property type="term" value="F:glucosamine 6-phosphate N-acetyltransferase activity"/>
    <property type="evidence" value="ECO:0007669"/>
    <property type="project" value="TreeGrafter"/>
</dbReference>
<sequence length="148" mass="16611">METKRVMTGEELKQCFSVRLKVFVEEQKVPADLEIDEFDASLDACHHLLLQGEDGTPVGTGRWRFYTPDTAKLQRIAVLSEYRGIGAGRRVIAALEAWAREEGAAYSLLDAQCQAEAFYAKLGYETISDEPFDDAGIPHVRMRKSLVE</sequence>
<dbReference type="InterPro" id="IPR016181">
    <property type="entry name" value="Acyl_CoA_acyltransferase"/>
</dbReference>
<name>A0AA96LHZ1_9BACL</name>
<gene>
    <name evidence="2" type="ORF">MJA45_11260</name>
</gene>
<evidence type="ECO:0000259" key="1">
    <source>
        <dbReference type="PROSITE" id="PS51186"/>
    </source>
</evidence>
<feature type="domain" description="N-acetyltransferase" evidence="1">
    <location>
        <begin position="2"/>
        <end position="147"/>
    </location>
</feature>
<dbReference type="InterPro" id="IPR039143">
    <property type="entry name" value="GNPNAT1-like"/>
</dbReference>
<keyword evidence="2" id="KW-0012">Acyltransferase</keyword>
<dbReference type="EC" id="2.3.1.-" evidence="2"/>
<keyword evidence="3" id="KW-1185">Reference proteome</keyword>
<protein>
    <submittedName>
        <fullName evidence="2">GNAT family N-acetyltransferase</fullName>
        <ecNumber evidence="2">2.3.1.-</ecNumber>
    </submittedName>
</protein>
<dbReference type="Pfam" id="PF13673">
    <property type="entry name" value="Acetyltransf_10"/>
    <property type="match status" value="1"/>
</dbReference>
<dbReference type="AlphaFoldDB" id="A0AA96LHZ1"/>
<keyword evidence="2" id="KW-0808">Transferase</keyword>
<dbReference type="PROSITE" id="PS51186">
    <property type="entry name" value="GNAT"/>
    <property type="match status" value="1"/>
</dbReference>
<dbReference type="InterPro" id="IPR000182">
    <property type="entry name" value="GNAT_dom"/>
</dbReference>
<organism evidence="2 3">
    <name type="scientific">Paenibacillus aurantius</name>
    <dbReference type="NCBI Taxonomy" id="2918900"/>
    <lineage>
        <taxon>Bacteria</taxon>
        <taxon>Bacillati</taxon>
        <taxon>Bacillota</taxon>
        <taxon>Bacilli</taxon>
        <taxon>Bacillales</taxon>
        <taxon>Paenibacillaceae</taxon>
        <taxon>Paenibacillus</taxon>
    </lineage>
</organism>
<dbReference type="CDD" id="cd04301">
    <property type="entry name" value="NAT_SF"/>
    <property type="match status" value="1"/>
</dbReference>
<dbReference type="Proteomes" id="UP001305702">
    <property type="component" value="Chromosome"/>
</dbReference>
<dbReference type="RefSeq" id="WP_315607343.1">
    <property type="nucleotide sequence ID" value="NZ_CP130318.1"/>
</dbReference>
<dbReference type="KEGG" id="paun:MJA45_11260"/>
<evidence type="ECO:0000313" key="3">
    <source>
        <dbReference type="Proteomes" id="UP001305702"/>
    </source>
</evidence>
<dbReference type="EMBL" id="CP130318">
    <property type="protein sequence ID" value="WNQ13560.1"/>
    <property type="molecule type" value="Genomic_DNA"/>
</dbReference>
<dbReference type="Gene3D" id="3.40.630.30">
    <property type="match status" value="1"/>
</dbReference>
<dbReference type="SUPFAM" id="SSF55729">
    <property type="entry name" value="Acyl-CoA N-acyltransferases (Nat)"/>
    <property type="match status" value="1"/>
</dbReference>
<proteinExistence type="predicted"/>
<dbReference type="PANTHER" id="PTHR13355:SF11">
    <property type="entry name" value="GLUCOSAMINE 6-PHOSPHATE N-ACETYLTRANSFERASE"/>
    <property type="match status" value="1"/>
</dbReference>
<accession>A0AA96LHZ1</accession>
<dbReference type="PANTHER" id="PTHR13355">
    <property type="entry name" value="GLUCOSAMINE 6-PHOSPHATE N-ACETYLTRANSFERASE"/>
    <property type="match status" value="1"/>
</dbReference>
<reference evidence="2 3" key="1">
    <citation type="submission" date="2022-02" db="EMBL/GenBank/DDBJ databases">
        <title>Paenibacillus sp. MBLB1776 Whole Genome Shotgun Sequencing.</title>
        <authorList>
            <person name="Hwang C.Y."/>
            <person name="Cho E.-S."/>
            <person name="Seo M.-J."/>
        </authorList>
    </citation>
    <scope>NUCLEOTIDE SEQUENCE [LARGE SCALE GENOMIC DNA]</scope>
    <source>
        <strain evidence="2 3">MBLB1776</strain>
    </source>
</reference>